<proteinExistence type="predicted"/>
<keyword evidence="1" id="KW-0472">Membrane</keyword>
<feature type="transmembrane region" description="Helical" evidence="1">
    <location>
        <begin position="54"/>
        <end position="76"/>
    </location>
</feature>
<dbReference type="RefSeq" id="WP_024651597.1">
    <property type="nucleotide sequence ID" value="NZ_CP046443.1"/>
</dbReference>
<dbReference type="EMBL" id="CP046443">
    <property type="protein sequence ID" value="QGT84950.1"/>
    <property type="molecule type" value="Genomic_DNA"/>
</dbReference>
<evidence type="ECO:0000313" key="2">
    <source>
        <dbReference type="EMBL" id="QGT84950.1"/>
    </source>
</evidence>
<name>A0AAE6QPJ2_9PSED</name>
<evidence type="ECO:0000256" key="1">
    <source>
        <dbReference type="SAM" id="Phobius"/>
    </source>
</evidence>
<dbReference type="AlphaFoldDB" id="A0AAE6QPJ2"/>
<protein>
    <submittedName>
        <fullName evidence="2">Uncharacterized protein</fullName>
    </submittedName>
</protein>
<accession>A0AAE6QPJ2</accession>
<reference evidence="2 3" key="1">
    <citation type="submission" date="2019-11" db="EMBL/GenBank/DDBJ databases">
        <title>Complete genome sequence of Pseudomonas syringae pv. coronafaciens isolate B19001 originated in imported oat cereal.</title>
        <authorList>
            <person name="Kim S.M."/>
            <person name="Lee B.C."/>
            <person name="Seo S.J."/>
            <person name="Lee J.E."/>
            <person name="Choi N.J."/>
            <person name="Park J.H."/>
        </authorList>
    </citation>
    <scope>NUCLEOTIDE SEQUENCE [LARGE SCALE GENOMIC DNA]</scope>
    <source>
        <strain evidence="2 3">B19001</strain>
        <plasmid evidence="2 3">unnamed2</plasmid>
    </source>
</reference>
<keyword evidence="1" id="KW-1133">Transmembrane helix</keyword>
<dbReference type="Proteomes" id="UP000423413">
    <property type="component" value="Plasmid unnamed2"/>
</dbReference>
<gene>
    <name evidence="2" type="ORF">GMO17_27875</name>
</gene>
<geneLocation type="plasmid" evidence="2 3">
    <name>unnamed2</name>
</geneLocation>
<feature type="transmembrane region" description="Helical" evidence="1">
    <location>
        <begin position="12"/>
        <end position="42"/>
    </location>
</feature>
<organism evidence="2 3">
    <name type="scientific">Pseudomonas coronafaciens pv. coronafaciens</name>
    <dbReference type="NCBI Taxonomy" id="235275"/>
    <lineage>
        <taxon>Bacteria</taxon>
        <taxon>Pseudomonadati</taxon>
        <taxon>Pseudomonadota</taxon>
        <taxon>Gammaproteobacteria</taxon>
        <taxon>Pseudomonadales</taxon>
        <taxon>Pseudomonadaceae</taxon>
        <taxon>Pseudomonas</taxon>
        <taxon>Pseudomonas coronafaciens</taxon>
    </lineage>
</organism>
<keyword evidence="1" id="KW-0812">Transmembrane</keyword>
<evidence type="ECO:0000313" key="3">
    <source>
        <dbReference type="Proteomes" id="UP000423413"/>
    </source>
</evidence>
<sequence>MTYMKIAAAIRLVELAISLVGSFVRGVGAGTVGLFFMAIAIADESTPFSEFIRVLHSLVNAVVMIGLVNVLWALVVGRPGIVDWMFSARPKPKQ</sequence>
<keyword evidence="2" id="KW-0614">Plasmid</keyword>